<gene>
    <name evidence="1" type="ORF">GL4_0626</name>
</gene>
<evidence type="ECO:0000313" key="1">
    <source>
        <dbReference type="EMBL" id="BAQ16089.1"/>
    </source>
</evidence>
<protein>
    <submittedName>
        <fullName evidence="1">Uncharacterized protein</fullName>
    </submittedName>
</protein>
<dbReference type="RefSeq" id="WP_045364421.1">
    <property type="nucleotide sequence ID" value="NZ_AP014648.1"/>
</dbReference>
<evidence type="ECO:0000313" key="2">
    <source>
        <dbReference type="Proteomes" id="UP000031643"/>
    </source>
</evidence>
<sequence>MKHTAYVGSISTGTLLTEDLLEAFVGELSFLADSVDHPGNRQTYEDLCQEAIDADPESEDAQEILNSLIDALTELAPPYCYFGAREGDGADFGFWPDTDSIAELPRVSDPNEVRIADHDWLFVNDHGNITIYSGATAQPILELV</sequence>
<dbReference type="STRING" id="1384459.GL4_0626"/>
<dbReference type="HOGENOM" id="CLU_1794242_0_0_5"/>
<dbReference type="OrthoDB" id="1030241at2"/>
<dbReference type="AlphaFoldDB" id="A0A0A8K263"/>
<proteinExistence type="predicted"/>
<accession>A0A0A8K263</accession>
<dbReference type="KEGG" id="mcg:GL4_0626"/>
<keyword evidence="2" id="KW-1185">Reference proteome</keyword>
<reference evidence="1 2" key="1">
    <citation type="submission" date="2014-09" db="EMBL/GenBank/DDBJ databases">
        <title>Genome sequencing of Methyloceanibacter caenitepidi Gela4.</title>
        <authorList>
            <person name="Takeuchi M."/>
            <person name="Susumu S."/>
            <person name="Kamagata Y."/>
            <person name="Oshima K."/>
            <person name="Hattori M."/>
            <person name="Iwasaki W."/>
        </authorList>
    </citation>
    <scope>NUCLEOTIDE SEQUENCE [LARGE SCALE GENOMIC DNA]</scope>
    <source>
        <strain evidence="1 2">Gela4</strain>
    </source>
</reference>
<dbReference type="Proteomes" id="UP000031643">
    <property type="component" value="Chromosome"/>
</dbReference>
<organism evidence="1 2">
    <name type="scientific">Methyloceanibacter caenitepidi</name>
    <dbReference type="NCBI Taxonomy" id="1384459"/>
    <lineage>
        <taxon>Bacteria</taxon>
        <taxon>Pseudomonadati</taxon>
        <taxon>Pseudomonadota</taxon>
        <taxon>Alphaproteobacteria</taxon>
        <taxon>Hyphomicrobiales</taxon>
        <taxon>Hyphomicrobiaceae</taxon>
        <taxon>Methyloceanibacter</taxon>
    </lineage>
</organism>
<name>A0A0A8K263_9HYPH</name>
<dbReference type="EMBL" id="AP014648">
    <property type="protein sequence ID" value="BAQ16089.1"/>
    <property type="molecule type" value="Genomic_DNA"/>
</dbReference>